<gene>
    <name evidence="2" type="ORF">UFOPK1412_00604</name>
</gene>
<proteinExistence type="predicted"/>
<accession>A0A6J6BLS9</accession>
<protein>
    <submittedName>
        <fullName evidence="2">Unannotated protein</fullName>
    </submittedName>
</protein>
<keyword evidence="1" id="KW-0472">Membrane</keyword>
<evidence type="ECO:0000313" key="2">
    <source>
        <dbReference type="EMBL" id="CAB4540031.1"/>
    </source>
</evidence>
<organism evidence="2">
    <name type="scientific">freshwater metagenome</name>
    <dbReference type="NCBI Taxonomy" id="449393"/>
    <lineage>
        <taxon>unclassified sequences</taxon>
        <taxon>metagenomes</taxon>
        <taxon>ecological metagenomes</taxon>
    </lineage>
</organism>
<dbReference type="AlphaFoldDB" id="A0A6J6BLS9"/>
<dbReference type="EMBL" id="CAEZSI010000068">
    <property type="protein sequence ID" value="CAB4540031.1"/>
    <property type="molecule type" value="Genomic_DNA"/>
</dbReference>
<reference evidence="2" key="1">
    <citation type="submission" date="2020-05" db="EMBL/GenBank/DDBJ databases">
        <authorList>
            <person name="Chiriac C."/>
            <person name="Salcher M."/>
            <person name="Ghai R."/>
            <person name="Kavagutti S V."/>
        </authorList>
    </citation>
    <scope>NUCLEOTIDE SEQUENCE</scope>
</reference>
<sequence>MGISSVMLLMFKFFGNATLVAALFRFAGSVFKTFI</sequence>
<evidence type="ECO:0000256" key="1">
    <source>
        <dbReference type="SAM" id="Phobius"/>
    </source>
</evidence>
<name>A0A6J6BLS9_9ZZZZ</name>
<keyword evidence="1" id="KW-0812">Transmembrane</keyword>
<keyword evidence="1" id="KW-1133">Transmembrane helix</keyword>
<feature type="transmembrane region" description="Helical" evidence="1">
    <location>
        <begin position="6"/>
        <end position="27"/>
    </location>
</feature>